<dbReference type="CDD" id="cd00383">
    <property type="entry name" value="trans_reg_C"/>
    <property type="match status" value="1"/>
</dbReference>
<reference evidence="10" key="1">
    <citation type="submission" date="2020-02" db="EMBL/GenBank/DDBJ databases">
        <authorList>
            <person name="Meier V. D."/>
        </authorList>
    </citation>
    <scope>NUCLEOTIDE SEQUENCE</scope>
    <source>
        <strain evidence="10">AVDCRST_MAG56</strain>
    </source>
</reference>
<dbReference type="PANTHER" id="PTHR48111">
    <property type="entry name" value="REGULATOR OF RPOS"/>
    <property type="match status" value="1"/>
</dbReference>
<dbReference type="SUPFAM" id="SSF52172">
    <property type="entry name" value="CheY-like"/>
    <property type="match status" value="1"/>
</dbReference>
<keyword evidence="4 7" id="KW-0238">DNA-binding</keyword>
<dbReference type="Gene3D" id="1.10.10.10">
    <property type="entry name" value="Winged helix-like DNA-binding domain superfamily/Winged helix DNA-binding domain"/>
    <property type="match status" value="1"/>
</dbReference>
<dbReference type="Gene3D" id="3.40.50.2300">
    <property type="match status" value="1"/>
</dbReference>
<dbReference type="SMART" id="SM00448">
    <property type="entry name" value="REC"/>
    <property type="match status" value="1"/>
</dbReference>
<dbReference type="PROSITE" id="PS50110">
    <property type="entry name" value="RESPONSE_REGULATORY"/>
    <property type="match status" value="1"/>
</dbReference>
<evidence type="ECO:0000256" key="4">
    <source>
        <dbReference type="ARBA" id="ARBA00023125"/>
    </source>
</evidence>
<dbReference type="GO" id="GO:0005829">
    <property type="term" value="C:cytosol"/>
    <property type="evidence" value="ECO:0007669"/>
    <property type="project" value="TreeGrafter"/>
</dbReference>
<feature type="domain" description="Response regulatory" evidence="8">
    <location>
        <begin position="15"/>
        <end position="129"/>
    </location>
</feature>
<keyword evidence="1 6" id="KW-0597">Phosphoprotein</keyword>
<keyword evidence="2" id="KW-0902">Two-component regulatory system</keyword>
<dbReference type="PANTHER" id="PTHR48111:SF22">
    <property type="entry name" value="REGULATOR OF RPOS"/>
    <property type="match status" value="1"/>
</dbReference>
<dbReference type="Pfam" id="PF00072">
    <property type="entry name" value="Response_reg"/>
    <property type="match status" value="1"/>
</dbReference>
<feature type="DNA-binding region" description="OmpR/PhoB-type" evidence="7">
    <location>
        <begin position="139"/>
        <end position="237"/>
    </location>
</feature>
<proteinExistence type="predicted"/>
<organism evidence="10">
    <name type="scientific">uncultured Cytophagales bacterium</name>
    <dbReference type="NCBI Taxonomy" id="158755"/>
    <lineage>
        <taxon>Bacteria</taxon>
        <taxon>Pseudomonadati</taxon>
        <taxon>Bacteroidota</taxon>
        <taxon>Sphingobacteriia</taxon>
        <taxon>Sphingobacteriales</taxon>
        <taxon>environmental samples</taxon>
    </lineage>
</organism>
<keyword evidence="3" id="KW-0805">Transcription regulation</keyword>
<dbReference type="InterPro" id="IPR039420">
    <property type="entry name" value="WalR-like"/>
</dbReference>
<dbReference type="GO" id="GO:0000156">
    <property type="term" value="F:phosphorelay response regulator activity"/>
    <property type="evidence" value="ECO:0007669"/>
    <property type="project" value="TreeGrafter"/>
</dbReference>
<evidence type="ECO:0000256" key="5">
    <source>
        <dbReference type="ARBA" id="ARBA00023163"/>
    </source>
</evidence>
<dbReference type="Gene3D" id="6.10.250.690">
    <property type="match status" value="1"/>
</dbReference>
<dbReference type="GO" id="GO:0032993">
    <property type="term" value="C:protein-DNA complex"/>
    <property type="evidence" value="ECO:0007669"/>
    <property type="project" value="TreeGrafter"/>
</dbReference>
<sequence>MTAVPPPRTPARLVRLLLVEDEPKVAAFIRKGLETQSYKVEVAADGREGKLLAAAQKYDLIILDVNLPHVSGIDLCRFIRTRHAKVPILMLTAMGTTGDKLTGFEAGADDYLVKPFEFLELLARVQALLRRSAPPEEAEPSLQIADLELDLREKVARRAGKTIELTAREFSLLEYLMRNAGRVVSRNDIAEQVWEVNFDPGTNIIEVYVNYLRKKVDKDASVKLIHTVIGMGYVLKEK</sequence>
<dbReference type="EMBL" id="CADCTQ010000581">
    <property type="protein sequence ID" value="CAA9322707.1"/>
    <property type="molecule type" value="Genomic_DNA"/>
</dbReference>
<evidence type="ECO:0000256" key="2">
    <source>
        <dbReference type="ARBA" id="ARBA00023012"/>
    </source>
</evidence>
<evidence type="ECO:0000256" key="7">
    <source>
        <dbReference type="PROSITE-ProRule" id="PRU01091"/>
    </source>
</evidence>
<dbReference type="AlphaFoldDB" id="A0A6J4L5I3"/>
<name>A0A6J4L5I3_9SPHI</name>
<dbReference type="InterPro" id="IPR036388">
    <property type="entry name" value="WH-like_DNA-bd_sf"/>
</dbReference>
<evidence type="ECO:0000256" key="1">
    <source>
        <dbReference type="ARBA" id="ARBA00022553"/>
    </source>
</evidence>
<evidence type="ECO:0000259" key="9">
    <source>
        <dbReference type="PROSITE" id="PS51755"/>
    </source>
</evidence>
<gene>
    <name evidence="10" type="ORF">AVDCRST_MAG56-7002</name>
</gene>
<dbReference type="InterPro" id="IPR011006">
    <property type="entry name" value="CheY-like_superfamily"/>
</dbReference>
<protein>
    <submittedName>
        <fullName evidence="10">Two-component transcriptional response regulator, LuxR family</fullName>
    </submittedName>
</protein>
<accession>A0A6J4L5I3</accession>
<feature type="domain" description="OmpR/PhoB-type" evidence="9">
    <location>
        <begin position="139"/>
        <end position="237"/>
    </location>
</feature>
<dbReference type="SMART" id="SM00862">
    <property type="entry name" value="Trans_reg_C"/>
    <property type="match status" value="1"/>
</dbReference>
<evidence type="ECO:0000256" key="6">
    <source>
        <dbReference type="PROSITE-ProRule" id="PRU00169"/>
    </source>
</evidence>
<dbReference type="GO" id="GO:0006355">
    <property type="term" value="P:regulation of DNA-templated transcription"/>
    <property type="evidence" value="ECO:0007669"/>
    <property type="project" value="InterPro"/>
</dbReference>
<evidence type="ECO:0000256" key="3">
    <source>
        <dbReference type="ARBA" id="ARBA00023015"/>
    </source>
</evidence>
<dbReference type="GO" id="GO:0000976">
    <property type="term" value="F:transcription cis-regulatory region binding"/>
    <property type="evidence" value="ECO:0007669"/>
    <property type="project" value="TreeGrafter"/>
</dbReference>
<dbReference type="SUPFAM" id="SSF46894">
    <property type="entry name" value="C-terminal effector domain of the bipartite response regulators"/>
    <property type="match status" value="1"/>
</dbReference>
<dbReference type="FunFam" id="1.10.10.10:FF:000005">
    <property type="entry name" value="Two-component system response regulator"/>
    <property type="match status" value="1"/>
</dbReference>
<keyword evidence="5" id="KW-0804">Transcription</keyword>
<dbReference type="InterPro" id="IPR001867">
    <property type="entry name" value="OmpR/PhoB-type_DNA-bd"/>
</dbReference>
<dbReference type="InterPro" id="IPR016032">
    <property type="entry name" value="Sig_transdc_resp-reg_C-effctor"/>
</dbReference>
<dbReference type="FunFam" id="3.40.50.2300:FF:000001">
    <property type="entry name" value="DNA-binding response regulator PhoB"/>
    <property type="match status" value="1"/>
</dbReference>
<evidence type="ECO:0000313" key="10">
    <source>
        <dbReference type="EMBL" id="CAA9322707.1"/>
    </source>
</evidence>
<dbReference type="Pfam" id="PF00486">
    <property type="entry name" value="Trans_reg_C"/>
    <property type="match status" value="1"/>
</dbReference>
<dbReference type="CDD" id="cd19935">
    <property type="entry name" value="REC_OmpR_CusR-like"/>
    <property type="match status" value="1"/>
</dbReference>
<feature type="modified residue" description="4-aspartylphosphate" evidence="6">
    <location>
        <position position="64"/>
    </location>
</feature>
<evidence type="ECO:0000259" key="8">
    <source>
        <dbReference type="PROSITE" id="PS50110"/>
    </source>
</evidence>
<dbReference type="PROSITE" id="PS51755">
    <property type="entry name" value="OMPR_PHOB"/>
    <property type="match status" value="1"/>
</dbReference>
<dbReference type="InterPro" id="IPR001789">
    <property type="entry name" value="Sig_transdc_resp-reg_receiver"/>
</dbReference>